<dbReference type="Proteomes" id="UP000000849">
    <property type="component" value="Chromosome"/>
</dbReference>
<proteinExistence type="predicted"/>
<accession>D5UIM9</accession>
<dbReference type="EMBL" id="CP001964">
    <property type="protein sequence ID" value="ADG73528.1"/>
    <property type="molecule type" value="Genomic_DNA"/>
</dbReference>
<evidence type="ECO:0000313" key="3">
    <source>
        <dbReference type="Proteomes" id="UP000000849"/>
    </source>
</evidence>
<evidence type="ECO:0000256" key="1">
    <source>
        <dbReference type="SAM" id="MobiDB-lite"/>
    </source>
</evidence>
<name>D5UIM9_CELFN</name>
<dbReference type="AlphaFoldDB" id="D5UIM9"/>
<organism evidence="2 3">
    <name type="scientific">Cellulomonas flavigena (strain ATCC 482 / DSM 20109 / BCRC 11376 / JCM 18109 / NBRC 3775 / NCIMB 8073 / NRS 134)</name>
    <dbReference type="NCBI Taxonomy" id="446466"/>
    <lineage>
        <taxon>Bacteria</taxon>
        <taxon>Bacillati</taxon>
        <taxon>Actinomycetota</taxon>
        <taxon>Actinomycetes</taxon>
        <taxon>Micrococcales</taxon>
        <taxon>Cellulomonadaceae</taxon>
        <taxon>Cellulomonas</taxon>
    </lineage>
</organism>
<dbReference type="KEGG" id="cfl:Cfla_0616"/>
<evidence type="ECO:0000313" key="2">
    <source>
        <dbReference type="EMBL" id="ADG73528.1"/>
    </source>
</evidence>
<sequence length="94" mass="9807">MALTSSIDPATIAAWVRATTAAQGLPEKVTDTTVLADVAVMLATGNGWRRAHGAPAPSTPPLVPAASRPPVRDDAPGIEPTPATLRRRQYRRAG</sequence>
<keyword evidence="3" id="KW-1185">Reference proteome</keyword>
<dbReference type="HOGENOM" id="CLU_2380953_0_0_11"/>
<feature type="compositionally biased region" description="Basic residues" evidence="1">
    <location>
        <begin position="85"/>
        <end position="94"/>
    </location>
</feature>
<dbReference type="STRING" id="446466.Cfla_0616"/>
<reference evidence="2 3" key="1">
    <citation type="journal article" date="2010" name="Stand. Genomic Sci.">
        <title>Complete genome sequence of Cellulomonas flavigena type strain (134).</title>
        <authorList>
            <person name="Abt B."/>
            <person name="Foster B."/>
            <person name="Lapidus A."/>
            <person name="Clum A."/>
            <person name="Sun H."/>
            <person name="Pukall R."/>
            <person name="Lucas S."/>
            <person name="Glavina Del Rio T."/>
            <person name="Nolan M."/>
            <person name="Tice H."/>
            <person name="Cheng J.F."/>
            <person name="Pitluck S."/>
            <person name="Liolios K."/>
            <person name="Ivanova N."/>
            <person name="Mavromatis K."/>
            <person name="Ovchinnikova G."/>
            <person name="Pati A."/>
            <person name="Goodwin L."/>
            <person name="Chen A."/>
            <person name="Palaniappan K."/>
            <person name="Land M."/>
            <person name="Hauser L."/>
            <person name="Chang Y.J."/>
            <person name="Jeffries C.D."/>
            <person name="Rohde M."/>
            <person name="Goker M."/>
            <person name="Woyke T."/>
            <person name="Bristow J."/>
            <person name="Eisen J.A."/>
            <person name="Markowitz V."/>
            <person name="Hugenholtz P."/>
            <person name="Kyrpides N.C."/>
            <person name="Klenk H.P."/>
        </authorList>
    </citation>
    <scope>NUCLEOTIDE SEQUENCE [LARGE SCALE GENOMIC DNA]</scope>
    <source>
        <strain evidence="3">ATCC 482 / DSM 20109 / BCRC 11376 / JCM 18109 / NBRC 3775 / NCIMB 8073 / NRS 134</strain>
    </source>
</reference>
<gene>
    <name evidence="2" type="ordered locus">Cfla_0616</name>
</gene>
<feature type="region of interest" description="Disordered" evidence="1">
    <location>
        <begin position="49"/>
        <end position="94"/>
    </location>
</feature>
<protein>
    <submittedName>
        <fullName evidence="2">Uncharacterized protein</fullName>
    </submittedName>
</protein>